<dbReference type="Pfam" id="PF04264">
    <property type="entry name" value="YceI"/>
    <property type="match status" value="1"/>
</dbReference>
<evidence type="ECO:0000256" key="1">
    <source>
        <dbReference type="SAM" id="SignalP"/>
    </source>
</evidence>
<dbReference type="PANTHER" id="PTHR34406">
    <property type="entry name" value="PROTEIN YCEI"/>
    <property type="match status" value="1"/>
</dbReference>
<keyword evidence="1" id="KW-0732">Signal</keyword>
<reference evidence="3 4" key="1">
    <citation type="submission" date="2019-08" db="EMBL/GenBank/DDBJ databases">
        <title>Genome of Luteibaculum oceani JCM 18817.</title>
        <authorList>
            <person name="Bowman J.P."/>
        </authorList>
    </citation>
    <scope>NUCLEOTIDE SEQUENCE [LARGE SCALE GENOMIC DNA]</scope>
    <source>
        <strain evidence="3 4">JCM 18817</strain>
    </source>
</reference>
<dbReference type="Proteomes" id="UP000321168">
    <property type="component" value="Unassembled WGS sequence"/>
</dbReference>
<dbReference type="EMBL" id="VORB01000014">
    <property type="protein sequence ID" value="TXC75574.1"/>
    <property type="molecule type" value="Genomic_DNA"/>
</dbReference>
<protein>
    <submittedName>
        <fullName evidence="3">YceI family protein</fullName>
    </submittedName>
</protein>
<proteinExistence type="predicted"/>
<evidence type="ECO:0000313" key="4">
    <source>
        <dbReference type="Proteomes" id="UP000321168"/>
    </source>
</evidence>
<dbReference type="SUPFAM" id="SSF101874">
    <property type="entry name" value="YceI-like"/>
    <property type="match status" value="1"/>
</dbReference>
<comment type="caution">
    <text evidence="3">The sequence shown here is derived from an EMBL/GenBank/DDBJ whole genome shotgun (WGS) entry which is preliminary data.</text>
</comment>
<dbReference type="RefSeq" id="WP_147015453.1">
    <property type="nucleotide sequence ID" value="NZ_VORB01000014.1"/>
</dbReference>
<feature type="chain" id="PRO_5022897133" evidence="1">
    <location>
        <begin position="20"/>
        <end position="208"/>
    </location>
</feature>
<dbReference type="SMART" id="SM00867">
    <property type="entry name" value="YceI"/>
    <property type="match status" value="1"/>
</dbReference>
<sequence>MTKLVTLLAIALVSLNSFAGGKEGKGDAYKVNTTESEIIWKGKKVSGEHFGKLKFSKGLFEAHGGDLFGGRFEADMNSITCDDLGKEYGDKLVGHLKSKDFFDVENHQYASVEITNIQPEEGNQFTLEANLTIKGITSQVVFPAEIFTTSKKIVARGEMVFDRTVYDIKYGSGKFFEGLGDRMIDDEVAIKFVIVAEKDQEDHSGHNH</sequence>
<dbReference type="Gene3D" id="2.40.128.110">
    <property type="entry name" value="Lipid/polyisoprenoid-binding, YceI-like"/>
    <property type="match status" value="1"/>
</dbReference>
<accession>A0A5C6USD2</accession>
<feature type="signal peptide" evidence="1">
    <location>
        <begin position="1"/>
        <end position="19"/>
    </location>
</feature>
<organism evidence="3 4">
    <name type="scientific">Luteibaculum oceani</name>
    <dbReference type="NCBI Taxonomy" id="1294296"/>
    <lineage>
        <taxon>Bacteria</taxon>
        <taxon>Pseudomonadati</taxon>
        <taxon>Bacteroidota</taxon>
        <taxon>Flavobacteriia</taxon>
        <taxon>Flavobacteriales</taxon>
        <taxon>Luteibaculaceae</taxon>
        <taxon>Luteibaculum</taxon>
    </lineage>
</organism>
<dbReference type="PANTHER" id="PTHR34406:SF1">
    <property type="entry name" value="PROTEIN YCEI"/>
    <property type="match status" value="1"/>
</dbReference>
<name>A0A5C6USD2_9FLAO</name>
<evidence type="ECO:0000313" key="3">
    <source>
        <dbReference type="EMBL" id="TXC75574.1"/>
    </source>
</evidence>
<evidence type="ECO:0000259" key="2">
    <source>
        <dbReference type="SMART" id="SM00867"/>
    </source>
</evidence>
<dbReference type="InterPro" id="IPR036761">
    <property type="entry name" value="TTHA0802/YceI-like_sf"/>
</dbReference>
<dbReference type="AlphaFoldDB" id="A0A5C6USD2"/>
<dbReference type="InterPro" id="IPR007372">
    <property type="entry name" value="Lipid/polyisoprenoid-bd_YceI"/>
</dbReference>
<feature type="domain" description="Lipid/polyisoprenoid-binding YceI-like" evidence="2">
    <location>
        <begin position="28"/>
        <end position="197"/>
    </location>
</feature>
<dbReference type="OrthoDB" id="951410at2"/>
<keyword evidence="4" id="KW-1185">Reference proteome</keyword>
<gene>
    <name evidence="3" type="ORF">FRX97_11925</name>
</gene>